<feature type="signal peptide" evidence="3">
    <location>
        <begin position="1"/>
        <end position="21"/>
    </location>
</feature>
<sequence length="104" mass="11058">MRGAIAVFLFVSVFLVSENEAAVAVGFFEDPAHPGKCVLEGLILDAGQTARNPNKCERIVCSANSMAQIQSCGVYGLAPGQQFGEYLTPNGDYPACCERKVISV</sequence>
<proteinExistence type="predicted"/>
<organism evidence="7">
    <name type="scientific">Drosophila rhopaloa</name>
    <name type="common">Fruit fly</name>
    <dbReference type="NCBI Taxonomy" id="1041015"/>
    <lineage>
        <taxon>Eukaryota</taxon>
        <taxon>Metazoa</taxon>
        <taxon>Ecdysozoa</taxon>
        <taxon>Arthropoda</taxon>
        <taxon>Hexapoda</taxon>
        <taxon>Insecta</taxon>
        <taxon>Pterygota</taxon>
        <taxon>Neoptera</taxon>
        <taxon>Endopterygota</taxon>
        <taxon>Diptera</taxon>
        <taxon>Brachycera</taxon>
        <taxon>Muscomorpha</taxon>
        <taxon>Ephydroidea</taxon>
        <taxon>Drosophilidae</taxon>
        <taxon>Drosophila</taxon>
        <taxon>Sophophora</taxon>
    </lineage>
</organism>
<evidence type="ECO:0000259" key="4">
    <source>
        <dbReference type="SMART" id="SM01318"/>
    </source>
</evidence>
<keyword evidence="2" id="KW-0964">Secreted</keyword>
<dbReference type="PANTHER" id="PTHR39957">
    <property type="entry name" value="AT09846P1-RELATED"/>
    <property type="match status" value="1"/>
</dbReference>
<protein>
    <submittedName>
        <fullName evidence="7">Uncharacterized protein LOC108051210</fullName>
    </submittedName>
</protein>
<keyword evidence="3" id="KW-0732">Signal</keyword>
<dbReference type="GO" id="GO:0005576">
    <property type="term" value="C:extracellular region"/>
    <property type="evidence" value="ECO:0007669"/>
    <property type="project" value="UniProtKB-SubCell"/>
</dbReference>
<evidence type="ECO:0000313" key="5">
    <source>
        <dbReference type="EnsemblMetazoa" id="XP_016988711.1"/>
    </source>
</evidence>
<feature type="domain" description="Single" evidence="4">
    <location>
        <begin position="37"/>
        <end position="103"/>
    </location>
</feature>
<dbReference type="Pfam" id="PF15430">
    <property type="entry name" value="SVWC"/>
    <property type="match status" value="1"/>
</dbReference>
<dbReference type="SMART" id="SM01318">
    <property type="entry name" value="SVWC"/>
    <property type="match status" value="1"/>
</dbReference>
<reference evidence="5" key="3">
    <citation type="submission" date="2025-05" db="UniProtKB">
        <authorList>
            <consortium name="EnsemblMetazoa"/>
        </authorList>
    </citation>
    <scope>IDENTIFICATION</scope>
</reference>
<gene>
    <name evidence="7" type="primary">LOC108051210</name>
    <name evidence="5" type="synonym">108051210</name>
</gene>
<dbReference type="InterPro" id="IPR053308">
    <property type="entry name" value="Vago-like"/>
</dbReference>
<dbReference type="RefSeq" id="XP_016988711.1">
    <property type="nucleotide sequence ID" value="XM_017133222.1"/>
</dbReference>
<dbReference type="Proteomes" id="UP001652680">
    <property type="component" value="Unassembled WGS sequence"/>
</dbReference>
<evidence type="ECO:0000313" key="7">
    <source>
        <dbReference type="RefSeq" id="XP_016988711.1"/>
    </source>
</evidence>
<keyword evidence="6" id="KW-1185">Reference proteome</keyword>
<dbReference type="AlphaFoldDB" id="A0A6P4FU68"/>
<evidence type="ECO:0000256" key="3">
    <source>
        <dbReference type="SAM" id="SignalP"/>
    </source>
</evidence>
<dbReference type="GeneID" id="108051210"/>
<dbReference type="PANTHER" id="PTHR39957:SF1">
    <property type="entry name" value="AT09846P1-RELATED"/>
    <property type="match status" value="1"/>
</dbReference>
<reference evidence="7" key="2">
    <citation type="submission" date="2025-04" db="UniProtKB">
        <authorList>
            <consortium name="RefSeq"/>
        </authorList>
    </citation>
    <scope>IDENTIFICATION</scope>
</reference>
<evidence type="ECO:0000313" key="6">
    <source>
        <dbReference type="Proteomes" id="UP001652680"/>
    </source>
</evidence>
<reference evidence="6" key="1">
    <citation type="journal article" date="2021" name="Elife">
        <title>Highly contiguous assemblies of 101 drosophilid genomes.</title>
        <authorList>
            <person name="Kim B.Y."/>
            <person name="Wang J.R."/>
            <person name="Miller D.E."/>
            <person name="Barmina O."/>
            <person name="Delaney E."/>
            <person name="Thompson A."/>
            <person name="Comeault A.A."/>
            <person name="Peede D."/>
            <person name="D'Agostino E.R."/>
            <person name="Pelaez J."/>
            <person name="Aguilar J.M."/>
            <person name="Haji D."/>
            <person name="Matsunaga T."/>
            <person name="Armstrong E.E."/>
            <person name="Zych M."/>
            <person name="Ogawa Y."/>
            <person name="Stamenkovic-Radak M."/>
            <person name="Jelic M."/>
            <person name="Veselinovic M.S."/>
            <person name="Tanaskovic M."/>
            <person name="Eric P."/>
            <person name="Gao J.J."/>
            <person name="Katoh T.K."/>
            <person name="Toda M.J."/>
            <person name="Watabe H."/>
            <person name="Watada M."/>
            <person name="Davis J.S."/>
            <person name="Moyle L.C."/>
            <person name="Manoli G."/>
            <person name="Bertolini E."/>
            <person name="Kostal V."/>
            <person name="Hawley R.S."/>
            <person name="Takahashi A."/>
            <person name="Jones C.D."/>
            <person name="Price D.K."/>
            <person name="Whiteman N."/>
            <person name="Kopp A."/>
            <person name="Matute D.R."/>
            <person name="Petrov D.A."/>
        </authorList>
    </citation>
    <scope>NUCLEOTIDE SEQUENCE [LARGE SCALE GENOMIC DNA]</scope>
</reference>
<evidence type="ECO:0000256" key="2">
    <source>
        <dbReference type="ARBA" id="ARBA00022525"/>
    </source>
</evidence>
<accession>A0A6P4FU68</accession>
<evidence type="ECO:0000256" key="1">
    <source>
        <dbReference type="ARBA" id="ARBA00004613"/>
    </source>
</evidence>
<dbReference type="EnsemblMetazoa" id="XM_017133222.1">
    <property type="protein sequence ID" value="XP_016988711.1"/>
    <property type="gene ID" value="LOC108051210"/>
</dbReference>
<dbReference type="InterPro" id="IPR029277">
    <property type="entry name" value="SVWC_dom"/>
</dbReference>
<comment type="subcellular location">
    <subcellularLocation>
        <location evidence="1">Secreted</location>
    </subcellularLocation>
</comment>
<dbReference type="OrthoDB" id="7901229at2759"/>
<feature type="chain" id="PRO_5028259250" evidence="3">
    <location>
        <begin position="22"/>
        <end position="104"/>
    </location>
</feature>
<name>A0A6P4FU68_DRORH</name>